<dbReference type="GO" id="GO:0055085">
    <property type="term" value="P:transmembrane transport"/>
    <property type="evidence" value="ECO:0007669"/>
    <property type="project" value="InterPro"/>
</dbReference>
<evidence type="ECO:0000256" key="7">
    <source>
        <dbReference type="RuleBase" id="RU363032"/>
    </source>
</evidence>
<evidence type="ECO:0000256" key="6">
    <source>
        <dbReference type="ARBA" id="ARBA00023136"/>
    </source>
</evidence>
<evidence type="ECO:0000256" key="3">
    <source>
        <dbReference type="ARBA" id="ARBA00022475"/>
    </source>
</evidence>
<evidence type="ECO:0000313" key="10">
    <source>
        <dbReference type="Proteomes" id="UP000234384"/>
    </source>
</evidence>
<feature type="transmembrane region" description="Helical" evidence="7">
    <location>
        <begin position="165"/>
        <end position="186"/>
    </location>
</feature>
<keyword evidence="2 7" id="KW-0813">Transport</keyword>
<feature type="transmembrane region" description="Helical" evidence="7">
    <location>
        <begin position="138"/>
        <end position="158"/>
    </location>
</feature>
<feature type="transmembrane region" description="Helical" evidence="7">
    <location>
        <begin position="107"/>
        <end position="132"/>
    </location>
</feature>
<dbReference type="EMBL" id="PKHE01000003">
    <property type="protein sequence ID" value="PKY90411.1"/>
    <property type="molecule type" value="Genomic_DNA"/>
</dbReference>
<feature type="transmembrane region" description="Helical" evidence="7">
    <location>
        <begin position="212"/>
        <end position="231"/>
    </location>
</feature>
<protein>
    <submittedName>
        <fullName evidence="9">Peptide ABC transporter permease</fullName>
    </submittedName>
</protein>
<feature type="transmembrane region" description="Helical" evidence="7">
    <location>
        <begin position="40"/>
        <end position="62"/>
    </location>
</feature>
<dbReference type="InterPro" id="IPR000515">
    <property type="entry name" value="MetI-like"/>
</dbReference>
<dbReference type="OrthoDB" id="9797472at2"/>
<accession>A0A2I1K448</accession>
<comment type="subcellular location">
    <subcellularLocation>
        <location evidence="1 7">Cell membrane</location>
        <topology evidence="1 7">Multi-pass membrane protein</topology>
    </subcellularLocation>
</comment>
<keyword evidence="4 7" id="KW-0812">Transmembrane</keyword>
<comment type="similarity">
    <text evidence="7">Belongs to the binding-protein-dependent transport system permease family.</text>
</comment>
<keyword evidence="5 7" id="KW-1133">Transmembrane helix</keyword>
<gene>
    <name evidence="9" type="ORF">CYJ57_01945</name>
</gene>
<organism evidence="9 10">
    <name type="scientific">Falseniella ignava</name>
    <dbReference type="NCBI Taxonomy" id="137730"/>
    <lineage>
        <taxon>Bacteria</taxon>
        <taxon>Bacillati</taxon>
        <taxon>Bacillota</taxon>
        <taxon>Bacilli</taxon>
        <taxon>Lactobacillales</taxon>
        <taxon>Aerococcaceae</taxon>
        <taxon>Falseniella</taxon>
    </lineage>
</organism>
<dbReference type="PANTHER" id="PTHR43386">
    <property type="entry name" value="OLIGOPEPTIDE TRANSPORT SYSTEM PERMEASE PROTEIN APPC"/>
    <property type="match status" value="1"/>
</dbReference>
<dbReference type="Proteomes" id="UP000234384">
    <property type="component" value="Unassembled WGS sequence"/>
</dbReference>
<dbReference type="AlphaFoldDB" id="A0A2I1K448"/>
<proteinExistence type="inferred from homology"/>
<evidence type="ECO:0000259" key="8">
    <source>
        <dbReference type="PROSITE" id="PS50928"/>
    </source>
</evidence>
<feature type="transmembrane region" description="Helical" evidence="7">
    <location>
        <begin position="276"/>
        <end position="295"/>
    </location>
</feature>
<dbReference type="CDD" id="cd06261">
    <property type="entry name" value="TM_PBP2"/>
    <property type="match status" value="1"/>
</dbReference>
<dbReference type="PROSITE" id="PS50928">
    <property type="entry name" value="ABC_TM1"/>
    <property type="match status" value="1"/>
</dbReference>
<dbReference type="PANTHER" id="PTHR43386:SF1">
    <property type="entry name" value="D,D-DIPEPTIDE TRANSPORT SYSTEM PERMEASE PROTEIN DDPC-RELATED"/>
    <property type="match status" value="1"/>
</dbReference>
<evidence type="ECO:0000313" key="9">
    <source>
        <dbReference type="EMBL" id="PKY90411.1"/>
    </source>
</evidence>
<evidence type="ECO:0000256" key="1">
    <source>
        <dbReference type="ARBA" id="ARBA00004651"/>
    </source>
</evidence>
<dbReference type="Gene3D" id="1.10.3720.10">
    <property type="entry name" value="MetI-like"/>
    <property type="match status" value="1"/>
</dbReference>
<dbReference type="RefSeq" id="WP_101953860.1">
    <property type="nucleotide sequence ID" value="NZ_PKHE01000003.1"/>
</dbReference>
<name>A0A2I1K448_9LACT</name>
<sequence length="309" mass="33614">MAEINQGLPTEEKVLEQVDKEAIPPMGFEVIKREFAKDKVAITALIVFITVLLVAFVGALVVDHDAATRVDVFERFTPPGQNGYILGADDGGRDILSLLIIGTRNSVFIGFSVTIITTTISIILGIMAGYYGGWVEDIMMRIVDFIIILPPIILIIVITQIIRRFDAISLILILSSIYWAGGVRLFRTVTLSEASLDYVSASKTMGTPDWKIMFGEVMPNLSSIIITNLVLGLSGNIGIETGLSFLGFGLPAATPSLGTLIAAANNPDVIQNKTWVWLPAVLVILVLMLSINYMGQAFQRAADSRQRRG</sequence>
<keyword evidence="3" id="KW-1003">Cell membrane</keyword>
<evidence type="ECO:0000256" key="5">
    <source>
        <dbReference type="ARBA" id="ARBA00022989"/>
    </source>
</evidence>
<feature type="transmembrane region" description="Helical" evidence="7">
    <location>
        <begin position="243"/>
        <end position="264"/>
    </location>
</feature>
<dbReference type="SUPFAM" id="SSF161098">
    <property type="entry name" value="MetI-like"/>
    <property type="match status" value="1"/>
</dbReference>
<dbReference type="GO" id="GO:0005886">
    <property type="term" value="C:plasma membrane"/>
    <property type="evidence" value="ECO:0007669"/>
    <property type="project" value="UniProtKB-SubCell"/>
</dbReference>
<dbReference type="InterPro" id="IPR035906">
    <property type="entry name" value="MetI-like_sf"/>
</dbReference>
<reference evidence="9 10" key="1">
    <citation type="submission" date="2017-12" db="EMBL/GenBank/DDBJ databases">
        <title>Phylogenetic diversity of female urinary microbiome.</title>
        <authorList>
            <person name="Thomas-White K."/>
            <person name="Wolfe A.J."/>
        </authorList>
    </citation>
    <scope>NUCLEOTIDE SEQUENCE [LARGE SCALE GENOMIC DNA]</scope>
    <source>
        <strain evidence="9 10">UMB0898</strain>
    </source>
</reference>
<feature type="domain" description="ABC transmembrane type-1" evidence="8">
    <location>
        <begin position="103"/>
        <end position="295"/>
    </location>
</feature>
<keyword evidence="6 7" id="KW-0472">Membrane</keyword>
<evidence type="ECO:0000256" key="4">
    <source>
        <dbReference type="ARBA" id="ARBA00022692"/>
    </source>
</evidence>
<evidence type="ECO:0000256" key="2">
    <source>
        <dbReference type="ARBA" id="ARBA00022448"/>
    </source>
</evidence>
<dbReference type="Pfam" id="PF00528">
    <property type="entry name" value="BPD_transp_1"/>
    <property type="match status" value="1"/>
</dbReference>
<dbReference type="InterPro" id="IPR050366">
    <property type="entry name" value="BP-dependent_transpt_permease"/>
</dbReference>
<comment type="caution">
    <text evidence="9">The sequence shown here is derived from an EMBL/GenBank/DDBJ whole genome shotgun (WGS) entry which is preliminary data.</text>
</comment>